<name>A0A9N9E948_9GLOM</name>
<dbReference type="InterPro" id="IPR002347">
    <property type="entry name" value="SDR_fam"/>
</dbReference>
<evidence type="ECO:0000313" key="2">
    <source>
        <dbReference type="EMBL" id="CAG8665608.1"/>
    </source>
</evidence>
<dbReference type="EMBL" id="CAJVPY010006592">
    <property type="protein sequence ID" value="CAG8665608.1"/>
    <property type="molecule type" value="Genomic_DNA"/>
</dbReference>
<reference evidence="2" key="1">
    <citation type="submission" date="2021-06" db="EMBL/GenBank/DDBJ databases">
        <authorList>
            <person name="Kallberg Y."/>
            <person name="Tangrot J."/>
            <person name="Rosling A."/>
        </authorList>
    </citation>
    <scope>NUCLEOTIDE SEQUENCE</scope>
    <source>
        <strain evidence="2">MA453B</strain>
    </source>
</reference>
<accession>A0A9N9E948</accession>
<proteinExistence type="predicted"/>
<dbReference type="AlphaFoldDB" id="A0A9N9E948"/>
<dbReference type="Pfam" id="PF00106">
    <property type="entry name" value="adh_short"/>
    <property type="match status" value="2"/>
</dbReference>
<gene>
    <name evidence="2" type="ORF">DERYTH_LOCUS10943</name>
</gene>
<dbReference type="OrthoDB" id="191139at2759"/>
<sequence length="285" mass="32005">MPQFNIAFFELRQYRYLVMIYEDDTKVAIVTGGNNGLGFITVRELVRKNAHVFIASRSKEKVFKKDKNVQYGINNAGIMATAFETTQDGIQDQFGVNHLGHFLFTILLLPTIKASAPSRIVNISSVAHEKAPPAGIEFDKLNDPKAHSAFQRYGQSKLANILFTIELDKRLSGTNVYCNSLHPGVIKTELWNGFVSSWGSWIKPFLYIGTSFMLTPEEGALTQLYCATSPEIEEKNLHAKYFVPYGKLGKPTAQAKNEELAKQLWDFSEKLVKEKLGDDVFNNVG</sequence>
<keyword evidence="1" id="KW-0560">Oxidoreductase</keyword>
<dbReference type="InterPro" id="IPR036291">
    <property type="entry name" value="NAD(P)-bd_dom_sf"/>
</dbReference>
<dbReference type="PRINTS" id="PR00081">
    <property type="entry name" value="GDHRDH"/>
</dbReference>
<dbReference type="Proteomes" id="UP000789405">
    <property type="component" value="Unassembled WGS sequence"/>
</dbReference>
<dbReference type="PANTHER" id="PTHR43157">
    <property type="entry name" value="PHOSPHATIDYLINOSITOL-GLYCAN BIOSYNTHESIS CLASS F PROTEIN-RELATED"/>
    <property type="match status" value="1"/>
</dbReference>
<comment type="caution">
    <text evidence="2">The sequence shown here is derived from an EMBL/GenBank/DDBJ whole genome shotgun (WGS) entry which is preliminary data.</text>
</comment>
<dbReference type="Gene3D" id="3.40.50.720">
    <property type="entry name" value="NAD(P)-binding Rossmann-like Domain"/>
    <property type="match status" value="2"/>
</dbReference>
<keyword evidence="3" id="KW-1185">Reference proteome</keyword>
<dbReference type="SUPFAM" id="SSF51735">
    <property type="entry name" value="NAD(P)-binding Rossmann-fold domains"/>
    <property type="match status" value="1"/>
</dbReference>
<dbReference type="PANTHER" id="PTHR43157:SF31">
    <property type="entry name" value="PHOSPHATIDYLINOSITOL-GLYCAN BIOSYNTHESIS CLASS F PROTEIN"/>
    <property type="match status" value="1"/>
</dbReference>
<dbReference type="GO" id="GO:0016491">
    <property type="term" value="F:oxidoreductase activity"/>
    <property type="evidence" value="ECO:0007669"/>
    <property type="project" value="UniProtKB-KW"/>
</dbReference>
<evidence type="ECO:0000256" key="1">
    <source>
        <dbReference type="ARBA" id="ARBA00023002"/>
    </source>
</evidence>
<protein>
    <submittedName>
        <fullName evidence="2">19466_t:CDS:1</fullName>
    </submittedName>
</protein>
<organism evidence="2 3">
    <name type="scientific">Dentiscutata erythropus</name>
    <dbReference type="NCBI Taxonomy" id="1348616"/>
    <lineage>
        <taxon>Eukaryota</taxon>
        <taxon>Fungi</taxon>
        <taxon>Fungi incertae sedis</taxon>
        <taxon>Mucoromycota</taxon>
        <taxon>Glomeromycotina</taxon>
        <taxon>Glomeromycetes</taxon>
        <taxon>Diversisporales</taxon>
        <taxon>Gigasporaceae</taxon>
        <taxon>Dentiscutata</taxon>
    </lineage>
</organism>
<evidence type="ECO:0000313" key="3">
    <source>
        <dbReference type="Proteomes" id="UP000789405"/>
    </source>
</evidence>